<feature type="transmembrane region" description="Helical" evidence="5">
    <location>
        <begin position="124"/>
        <end position="146"/>
    </location>
</feature>
<feature type="transmembrane region" description="Helical" evidence="5">
    <location>
        <begin position="12"/>
        <end position="34"/>
    </location>
</feature>
<accession>A0A9D1P4C0</accession>
<gene>
    <name evidence="6" type="ORF">IAB71_10960</name>
</gene>
<sequence length="295" mass="32865">MDTFSGYHPLINFTYFVIVIGIAMFYMHPVLLGLSLAGSLAYSIYLKGRKTVKVFLFGMLPACLLMMVINPLFSHEGATMLFYLKDGNPVTLESILYGVGSGIMLACVVSWFSVFHAVMTSDKFMYLFGKVIPALSLLLSMCLRFVPRFTGQIKKVAQAQQCIGRNVNNGKVWERAAHGLKILSITTTWALENSVETADSMKSRAYGLRGRTNFSIYRFDRRDAGLMGFLAGVFVLLMAGITSRQIHILYFPVFTMNALTPAAVLVYSLYGLLCVLPLLLNIAEDIKWRSLRSGI</sequence>
<dbReference type="Proteomes" id="UP000824169">
    <property type="component" value="Unassembled WGS sequence"/>
</dbReference>
<feature type="transmembrane region" description="Helical" evidence="5">
    <location>
        <begin position="54"/>
        <end position="73"/>
    </location>
</feature>
<proteinExistence type="predicted"/>
<reference evidence="6" key="1">
    <citation type="submission" date="2020-10" db="EMBL/GenBank/DDBJ databases">
        <authorList>
            <person name="Gilroy R."/>
        </authorList>
    </citation>
    <scope>NUCLEOTIDE SEQUENCE</scope>
    <source>
        <strain evidence="6">CHK188-20938</strain>
    </source>
</reference>
<dbReference type="AlphaFoldDB" id="A0A9D1P4C0"/>
<organism evidence="6 7">
    <name type="scientific">Candidatus Scatomonas pullistercoris</name>
    <dbReference type="NCBI Taxonomy" id="2840920"/>
    <lineage>
        <taxon>Bacteria</taxon>
        <taxon>Bacillati</taxon>
        <taxon>Bacillota</taxon>
        <taxon>Clostridia</taxon>
        <taxon>Lachnospirales</taxon>
        <taxon>Lachnospiraceae</taxon>
        <taxon>Lachnospiraceae incertae sedis</taxon>
        <taxon>Candidatus Scatomonas</taxon>
    </lineage>
</organism>
<evidence type="ECO:0000256" key="1">
    <source>
        <dbReference type="ARBA" id="ARBA00004141"/>
    </source>
</evidence>
<keyword evidence="4 5" id="KW-0472">Membrane</keyword>
<protein>
    <submittedName>
        <fullName evidence="6">Energy-coupling factor transporter transmembrane protein EcfT</fullName>
    </submittedName>
</protein>
<comment type="subcellular location">
    <subcellularLocation>
        <location evidence="1">Membrane</location>
        <topology evidence="1">Multi-pass membrane protein</topology>
    </subcellularLocation>
</comment>
<evidence type="ECO:0000256" key="4">
    <source>
        <dbReference type="ARBA" id="ARBA00023136"/>
    </source>
</evidence>
<keyword evidence="2 5" id="KW-0812">Transmembrane</keyword>
<evidence type="ECO:0000313" key="7">
    <source>
        <dbReference type="Proteomes" id="UP000824169"/>
    </source>
</evidence>
<evidence type="ECO:0000313" key="6">
    <source>
        <dbReference type="EMBL" id="HIV26279.1"/>
    </source>
</evidence>
<evidence type="ECO:0000256" key="5">
    <source>
        <dbReference type="SAM" id="Phobius"/>
    </source>
</evidence>
<dbReference type="EMBL" id="DVOO01000032">
    <property type="protein sequence ID" value="HIV26279.1"/>
    <property type="molecule type" value="Genomic_DNA"/>
</dbReference>
<evidence type="ECO:0000256" key="2">
    <source>
        <dbReference type="ARBA" id="ARBA00022692"/>
    </source>
</evidence>
<feature type="transmembrane region" description="Helical" evidence="5">
    <location>
        <begin position="94"/>
        <end position="118"/>
    </location>
</feature>
<feature type="transmembrane region" description="Helical" evidence="5">
    <location>
        <begin position="262"/>
        <end position="283"/>
    </location>
</feature>
<dbReference type="InterPro" id="IPR003339">
    <property type="entry name" value="ABC/ECF_trnsptr_transmembrane"/>
</dbReference>
<feature type="transmembrane region" description="Helical" evidence="5">
    <location>
        <begin position="224"/>
        <end position="242"/>
    </location>
</feature>
<name>A0A9D1P4C0_9FIRM</name>
<keyword evidence="3 5" id="KW-1133">Transmembrane helix</keyword>
<reference evidence="6" key="2">
    <citation type="journal article" date="2021" name="PeerJ">
        <title>Extensive microbial diversity within the chicken gut microbiome revealed by metagenomics and culture.</title>
        <authorList>
            <person name="Gilroy R."/>
            <person name="Ravi A."/>
            <person name="Getino M."/>
            <person name="Pursley I."/>
            <person name="Horton D.L."/>
            <person name="Alikhan N.F."/>
            <person name="Baker D."/>
            <person name="Gharbi K."/>
            <person name="Hall N."/>
            <person name="Watson M."/>
            <person name="Adriaenssens E.M."/>
            <person name="Foster-Nyarko E."/>
            <person name="Jarju S."/>
            <person name="Secka A."/>
            <person name="Antonio M."/>
            <person name="Oren A."/>
            <person name="Chaudhuri R.R."/>
            <person name="La Ragione R."/>
            <person name="Hildebrand F."/>
            <person name="Pallen M.J."/>
        </authorList>
    </citation>
    <scope>NUCLEOTIDE SEQUENCE</scope>
    <source>
        <strain evidence="6">CHK188-20938</strain>
    </source>
</reference>
<evidence type="ECO:0000256" key="3">
    <source>
        <dbReference type="ARBA" id="ARBA00022989"/>
    </source>
</evidence>
<dbReference type="GO" id="GO:0005886">
    <property type="term" value="C:plasma membrane"/>
    <property type="evidence" value="ECO:0007669"/>
    <property type="project" value="UniProtKB-ARBA"/>
</dbReference>
<dbReference type="CDD" id="cd16914">
    <property type="entry name" value="EcfT"/>
    <property type="match status" value="1"/>
</dbReference>
<comment type="caution">
    <text evidence="6">The sequence shown here is derived from an EMBL/GenBank/DDBJ whole genome shotgun (WGS) entry which is preliminary data.</text>
</comment>